<protein>
    <submittedName>
        <fullName evidence="1">Uncharacterized protein</fullName>
    </submittedName>
</protein>
<dbReference type="KEGG" id="fpu:FPSE_00077"/>
<keyword evidence="2" id="KW-1185">Reference proteome</keyword>
<dbReference type="HOGENOM" id="CLU_3106509_0_0_1"/>
<accession>K3VV66</accession>
<name>K3VV66_FUSPC</name>
<sequence length="51" mass="5889">MPFDQRIVVSGTKRLKSELGAQRFSYGPVAFREYNVRWYGISSPYGKSQDD</sequence>
<comment type="caution">
    <text evidence="1">The sequence shown here is derived from an EMBL/GenBank/DDBJ whole genome shotgun (WGS) entry which is preliminary data.</text>
</comment>
<reference evidence="1 2" key="1">
    <citation type="journal article" date="2012" name="PLoS Pathog.">
        <title>Comparative pathogenomics reveals horizontally acquired novel virulence genes in fungi infecting cereal hosts.</title>
        <authorList>
            <person name="Gardiner D.M."/>
            <person name="McDonald M.C."/>
            <person name="Covarelli L."/>
            <person name="Solomon P.S."/>
            <person name="Rusu A.G."/>
            <person name="Marshall M."/>
            <person name="Kazan K."/>
            <person name="Chakraborty S."/>
            <person name="McDonald B.A."/>
            <person name="Manners J.M."/>
        </authorList>
    </citation>
    <scope>NUCLEOTIDE SEQUENCE [LARGE SCALE GENOMIC DNA]</scope>
    <source>
        <strain evidence="1 2">CS3096</strain>
    </source>
</reference>
<dbReference type="AlphaFoldDB" id="K3VV66"/>
<dbReference type="GeneID" id="20358697"/>
<dbReference type="Proteomes" id="UP000007978">
    <property type="component" value="Chromosome 1"/>
</dbReference>
<evidence type="ECO:0000313" key="1">
    <source>
        <dbReference type="EMBL" id="EKJ79797.1"/>
    </source>
</evidence>
<proteinExistence type="predicted"/>
<gene>
    <name evidence="1" type="ORF">FPSE_00077</name>
</gene>
<dbReference type="RefSeq" id="XP_009251472.1">
    <property type="nucleotide sequence ID" value="XM_009253197.1"/>
</dbReference>
<dbReference type="OrthoDB" id="10312246at2759"/>
<evidence type="ECO:0000313" key="2">
    <source>
        <dbReference type="Proteomes" id="UP000007978"/>
    </source>
</evidence>
<organism evidence="1 2">
    <name type="scientific">Fusarium pseudograminearum (strain CS3096)</name>
    <name type="common">Wheat and barley crown-rot fungus</name>
    <dbReference type="NCBI Taxonomy" id="1028729"/>
    <lineage>
        <taxon>Eukaryota</taxon>
        <taxon>Fungi</taxon>
        <taxon>Dikarya</taxon>
        <taxon>Ascomycota</taxon>
        <taxon>Pezizomycotina</taxon>
        <taxon>Sordariomycetes</taxon>
        <taxon>Hypocreomycetidae</taxon>
        <taxon>Hypocreales</taxon>
        <taxon>Nectriaceae</taxon>
        <taxon>Fusarium</taxon>
    </lineage>
</organism>
<dbReference type="EMBL" id="AFNW01000003">
    <property type="protein sequence ID" value="EKJ79797.1"/>
    <property type="molecule type" value="Genomic_DNA"/>
</dbReference>